<evidence type="ECO:0000313" key="2">
    <source>
        <dbReference type="EMBL" id="CAG8724637.1"/>
    </source>
</evidence>
<dbReference type="AlphaFoldDB" id="A0A9N9I8K1"/>
<name>A0A9N9I8K1_9GLOM</name>
<comment type="caution">
    <text evidence="2">The sequence shown here is derived from an EMBL/GenBank/DDBJ whole genome shotgun (WGS) entry which is preliminary data.</text>
</comment>
<organism evidence="2 3">
    <name type="scientific">Cetraspora pellucida</name>
    <dbReference type="NCBI Taxonomy" id="1433469"/>
    <lineage>
        <taxon>Eukaryota</taxon>
        <taxon>Fungi</taxon>
        <taxon>Fungi incertae sedis</taxon>
        <taxon>Mucoromycota</taxon>
        <taxon>Glomeromycotina</taxon>
        <taxon>Glomeromycetes</taxon>
        <taxon>Diversisporales</taxon>
        <taxon>Gigasporaceae</taxon>
        <taxon>Cetraspora</taxon>
    </lineage>
</organism>
<gene>
    <name evidence="2" type="ORF">CPELLU_LOCUS13101</name>
</gene>
<keyword evidence="3" id="KW-1185">Reference proteome</keyword>
<dbReference type="EMBL" id="CAJVQA010013487">
    <property type="protein sequence ID" value="CAG8724637.1"/>
    <property type="molecule type" value="Genomic_DNA"/>
</dbReference>
<dbReference type="Proteomes" id="UP000789759">
    <property type="component" value="Unassembled WGS sequence"/>
</dbReference>
<reference evidence="2" key="1">
    <citation type="submission" date="2021-06" db="EMBL/GenBank/DDBJ databases">
        <authorList>
            <person name="Kallberg Y."/>
            <person name="Tangrot J."/>
            <person name="Rosling A."/>
        </authorList>
    </citation>
    <scope>NUCLEOTIDE SEQUENCE</scope>
    <source>
        <strain evidence="2">FL966</strain>
    </source>
</reference>
<dbReference type="OrthoDB" id="6115549at2759"/>
<protein>
    <submittedName>
        <fullName evidence="2">4875_t:CDS:1</fullName>
    </submittedName>
</protein>
<accession>A0A9N9I8K1</accession>
<proteinExistence type="predicted"/>
<evidence type="ECO:0000256" key="1">
    <source>
        <dbReference type="SAM" id="MobiDB-lite"/>
    </source>
</evidence>
<feature type="compositionally biased region" description="Basic and acidic residues" evidence="1">
    <location>
        <begin position="224"/>
        <end position="250"/>
    </location>
</feature>
<evidence type="ECO:0000313" key="3">
    <source>
        <dbReference type="Proteomes" id="UP000789759"/>
    </source>
</evidence>
<sequence>MAALPEKPSGTFISLQKVIAKKGARQVHQVSYSSSHEHISVCPTISAAGTYIPPLLIFKGKRMIPGLLNSAPTGFVMGFTETGYMRESLFQKYIEYFVSSIPPIHPHDILLYALPLYTTHILQPAELPFATLKKAYDKESYMPTAICNAFKTTGIWPLNPSAIGPDRLDPSLHTNILQLAPTYTRLTKANPTKKELLSEIRLLNKRVERLEEELETLNNPESLKQLKEAEEEAERMVNEKQHKKEVAIQK</sequence>
<feature type="region of interest" description="Disordered" evidence="1">
    <location>
        <begin position="221"/>
        <end position="250"/>
    </location>
</feature>